<proteinExistence type="predicted"/>
<dbReference type="EMBL" id="LCRO01000013">
    <property type="protein sequence ID" value="KKW35246.1"/>
    <property type="molecule type" value="Genomic_DNA"/>
</dbReference>
<protein>
    <submittedName>
        <fullName evidence="1">Uncharacterized protein</fullName>
    </submittedName>
</protein>
<reference evidence="1 2" key="1">
    <citation type="journal article" date="2015" name="Nature">
        <title>rRNA introns, odd ribosomes, and small enigmatic genomes across a large radiation of phyla.</title>
        <authorList>
            <person name="Brown C.T."/>
            <person name="Hug L.A."/>
            <person name="Thomas B.C."/>
            <person name="Sharon I."/>
            <person name="Castelle C.J."/>
            <person name="Singh A."/>
            <person name="Wilkins M.J."/>
            <person name="Williams K.H."/>
            <person name="Banfield J.F."/>
        </authorList>
    </citation>
    <scope>NUCLEOTIDE SEQUENCE [LARGE SCALE GENOMIC DNA]</scope>
</reference>
<dbReference type="AlphaFoldDB" id="A0A0G1XWA0"/>
<evidence type="ECO:0000313" key="1">
    <source>
        <dbReference type="EMBL" id="KKW35246.1"/>
    </source>
</evidence>
<comment type="caution">
    <text evidence="1">The sequence shown here is derived from an EMBL/GenBank/DDBJ whole genome shotgun (WGS) entry which is preliminary data.</text>
</comment>
<dbReference type="Proteomes" id="UP000034740">
    <property type="component" value="Unassembled WGS sequence"/>
</dbReference>
<sequence>MIVLSLTQSTPREVDFSRVNWELCKEFLKSHLERVRKLVEAFVASNPTWKAHVSGPSEERVKGGVSITVSFSLKEEAMSLPQFGLQHVTGTSITPAEFFDLEQRDLIGPFIASLIEGEENLKVRRLFVYAATRLDYQIKIKDYSPFEQQSPSKVE</sequence>
<name>A0A0G1XWA0_9BACT</name>
<organism evidence="1 2">
    <name type="scientific">Candidatus Adlerbacteria bacterium GW2011_GWA1_54_10</name>
    <dbReference type="NCBI Taxonomy" id="1618605"/>
    <lineage>
        <taxon>Bacteria</taxon>
        <taxon>Candidatus Adleribacteriota</taxon>
    </lineage>
</organism>
<gene>
    <name evidence="1" type="ORF">UY83_C0013G0007</name>
</gene>
<evidence type="ECO:0000313" key="2">
    <source>
        <dbReference type="Proteomes" id="UP000034740"/>
    </source>
</evidence>
<accession>A0A0G1XWA0</accession>